<evidence type="ECO:0000313" key="6">
    <source>
        <dbReference type="EMBL" id="AYF98599.1"/>
    </source>
</evidence>
<dbReference type="InterPro" id="IPR011141">
    <property type="entry name" value="Polyketide_synthase_type-III"/>
</dbReference>
<feature type="active site" description="Acyl-thioester intermediate" evidence="3">
    <location>
        <position position="151"/>
    </location>
</feature>
<proteinExistence type="inferred from homology"/>
<dbReference type="KEGG" id="lyd:D7I47_10215"/>
<gene>
    <name evidence="6" type="ORF">D7I47_10215</name>
</gene>
<accession>A0A387BCI6</accession>
<dbReference type="PANTHER" id="PTHR11877:SF46">
    <property type="entry name" value="TYPE III POLYKETIDE SYNTHASE A"/>
    <property type="match status" value="1"/>
</dbReference>
<dbReference type="InterPro" id="IPR016039">
    <property type="entry name" value="Thiolase-like"/>
</dbReference>
<evidence type="ECO:0000313" key="7">
    <source>
        <dbReference type="Proteomes" id="UP000278886"/>
    </source>
</evidence>
<dbReference type="Gene3D" id="3.40.47.10">
    <property type="match status" value="2"/>
</dbReference>
<dbReference type="SUPFAM" id="SSF53901">
    <property type="entry name" value="Thiolase-like"/>
    <property type="match status" value="2"/>
</dbReference>
<dbReference type="Pfam" id="PF00195">
    <property type="entry name" value="Chal_sti_synt_N"/>
    <property type="match status" value="1"/>
</dbReference>
<dbReference type="PIRSF" id="PIRSF000451">
    <property type="entry name" value="PKS_III"/>
    <property type="match status" value="1"/>
</dbReference>
<evidence type="ECO:0000256" key="1">
    <source>
        <dbReference type="ARBA" id="ARBA00005531"/>
    </source>
</evidence>
<evidence type="ECO:0000259" key="4">
    <source>
        <dbReference type="Pfam" id="PF00195"/>
    </source>
</evidence>
<reference evidence="7" key="1">
    <citation type="submission" date="2018-09" db="EMBL/GenBank/DDBJ databases">
        <title>Genome sequencing of strain 2DFWR-13.</title>
        <authorList>
            <person name="Heo J."/>
            <person name="Kim S.-J."/>
            <person name="Kwon S.-W."/>
        </authorList>
    </citation>
    <scope>NUCLEOTIDE SEQUENCE [LARGE SCALE GENOMIC DNA]</scope>
    <source>
        <strain evidence="7">2DFWR-13</strain>
    </source>
</reference>
<evidence type="ECO:0000259" key="5">
    <source>
        <dbReference type="Pfam" id="PF02797"/>
    </source>
</evidence>
<organism evidence="6 7">
    <name type="scientific">Protaetiibacter intestinalis</name>
    <dbReference type="NCBI Taxonomy" id="2419774"/>
    <lineage>
        <taxon>Bacteria</taxon>
        <taxon>Bacillati</taxon>
        <taxon>Actinomycetota</taxon>
        <taxon>Actinomycetes</taxon>
        <taxon>Micrococcales</taxon>
        <taxon>Microbacteriaceae</taxon>
        <taxon>Protaetiibacter</taxon>
    </lineage>
</organism>
<dbReference type="GO" id="GO:0030639">
    <property type="term" value="P:polyketide biosynthetic process"/>
    <property type="evidence" value="ECO:0007669"/>
    <property type="project" value="TreeGrafter"/>
</dbReference>
<keyword evidence="2" id="KW-0808">Transferase</keyword>
<dbReference type="RefSeq" id="WP_120762946.1">
    <property type="nucleotide sequence ID" value="NZ_CP032630.1"/>
</dbReference>
<evidence type="ECO:0000256" key="3">
    <source>
        <dbReference type="PIRSR" id="PIRSR000451-1"/>
    </source>
</evidence>
<protein>
    <submittedName>
        <fullName evidence="6">Type III polyketide synthase</fullName>
    </submittedName>
</protein>
<dbReference type="CDD" id="cd00831">
    <property type="entry name" value="CHS_like"/>
    <property type="match status" value="1"/>
</dbReference>
<dbReference type="GO" id="GO:0016747">
    <property type="term" value="F:acyltransferase activity, transferring groups other than amino-acyl groups"/>
    <property type="evidence" value="ECO:0007669"/>
    <property type="project" value="InterPro"/>
</dbReference>
<evidence type="ECO:0000256" key="2">
    <source>
        <dbReference type="ARBA" id="ARBA00022679"/>
    </source>
</evidence>
<dbReference type="EMBL" id="CP032630">
    <property type="protein sequence ID" value="AYF98599.1"/>
    <property type="molecule type" value="Genomic_DNA"/>
</dbReference>
<dbReference type="AlphaFoldDB" id="A0A387BCI6"/>
<dbReference type="PANTHER" id="PTHR11877">
    <property type="entry name" value="HYDROXYMETHYLGLUTARYL-COA SYNTHASE"/>
    <property type="match status" value="1"/>
</dbReference>
<dbReference type="InterPro" id="IPR001099">
    <property type="entry name" value="Chalcone/stilbene_synt_N"/>
</dbReference>
<dbReference type="Pfam" id="PF02797">
    <property type="entry name" value="Chal_sti_synt_C"/>
    <property type="match status" value="1"/>
</dbReference>
<dbReference type="Proteomes" id="UP000278886">
    <property type="component" value="Chromosome"/>
</dbReference>
<feature type="domain" description="Chalcone/stilbene synthase N-terminal" evidence="4">
    <location>
        <begin position="3"/>
        <end position="211"/>
    </location>
</feature>
<comment type="similarity">
    <text evidence="1">Belongs to the thiolase-like superfamily. Chalcone/stilbene synthases family.</text>
</comment>
<keyword evidence="7" id="KW-1185">Reference proteome</keyword>
<sequence>MTARIHAIETAVPGTVLTQDRARDVFAGQPGRSRLGERLTRAAFDASGIRERHTVLDALVTGGESELVADGLIRPAATSVRTGVYAAHAPRLAAEAGERALAASGFAAAEVTQLVTVSCTGFVAPGPDLDVVRALGLPTRTARLHVGFMGCCGAFPALRAADAVCRADPEAVVLVVCVELCTVHLATSDDPEQIVAMSLFADGAAAVVVSARAARGPSLAIDGFLTEVLPDTLEEMTWRIGDQGFVMRLSSRVPAELGATVGPALAPLLPGGAAAVDAWAVHPGGRAILDRLEEALELPPAALGDSRAVLADFGNMSSPTVLFVLRRLLAGGARGSVCAMAFGPGLTLEAALLHAEDAP</sequence>
<dbReference type="InterPro" id="IPR012328">
    <property type="entry name" value="Chalcone/stilbene_synt_C"/>
</dbReference>
<dbReference type="OrthoDB" id="9786288at2"/>
<feature type="domain" description="Chalcone/stilbene synthase C-terminal" evidence="5">
    <location>
        <begin position="227"/>
        <end position="354"/>
    </location>
</feature>
<name>A0A387BCI6_9MICO</name>